<dbReference type="PANTHER" id="PTHR36181">
    <property type="entry name" value="INTRON-ENCODED ENDONUCLEASE AI3-RELATED"/>
    <property type="match status" value="1"/>
</dbReference>
<dbReference type="GO" id="GO:0005739">
    <property type="term" value="C:mitochondrion"/>
    <property type="evidence" value="ECO:0007669"/>
    <property type="project" value="UniProtKB-ARBA"/>
</dbReference>
<dbReference type="EMBL" id="KM462885">
    <property type="protein sequence ID" value="AIT95464.1"/>
    <property type="molecule type" value="Genomic_DNA"/>
</dbReference>
<keyword evidence="2" id="KW-0378">Hydrolase</keyword>
<accession>A0A097KQI3</accession>
<feature type="domain" description="Homing endonuclease LAGLIDADG" evidence="1">
    <location>
        <begin position="18"/>
        <end position="114"/>
    </location>
</feature>
<dbReference type="SUPFAM" id="SSF55608">
    <property type="entry name" value="Homing endonucleases"/>
    <property type="match status" value="1"/>
</dbReference>
<dbReference type="EMBL" id="KM462885">
    <property type="protein sequence ID" value="AIT95471.1"/>
    <property type="molecule type" value="Genomic_DNA"/>
</dbReference>
<keyword evidence="2" id="KW-0934">Plastid</keyword>
<keyword evidence="2" id="KW-0540">Nuclease</keyword>
<proteinExistence type="predicted"/>
<dbReference type="InterPro" id="IPR051289">
    <property type="entry name" value="LAGLIDADG_Endonuclease"/>
</dbReference>
<sequence>MPKIYDIKKVPPEKGYYIAGFVDGEGSFFLTARPRKDYSSGWKFSGHFNVSNSDKLVLEICRKYLGCGKIRESRQGFYTLEVSSRVLLKRFILPFFRRFGFLSNKKKHEFQVFQKTLQLLEHGIHTQNDLENILVLRTRLNEFRKKRITHSDDIIRETFVFSPLD</sequence>
<dbReference type="PANTHER" id="PTHR36181:SF2">
    <property type="entry name" value="INTRON-ENCODED ENDONUCLEASE AI3-RELATED"/>
    <property type="match status" value="1"/>
</dbReference>
<evidence type="ECO:0000259" key="1">
    <source>
        <dbReference type="Pfam" id="PF00961"/>
    </source>
</evidence>
<protein>
    <submittedName>
        <fullName evidence="2">Putative site-specific DNA endonuclease</fullName>
    </submittedName>
</protein>
<dbReference type="RefSeq" id="YP_009106657.1">
    <property type="nucleotide sequence ID" value="NC_025546.1"/>
</dbReference>
<dbReference type="InterPro" id="IPR027434">
    <property type="entry name" value="Homing_endonucl"/>
</dbReference>
<evidence type="ECO:0000313" key="2">
    <source>
        <dbReference type="EMBL" id="AIT95464.1"/>
    </source>
</evidence>
<organism evidence="2">
    <name type="scientific">Dicloster acuatus</name>
    <dbReference type="NCBI Taxonomy" id="91190"/>
    <lineage>
        <taxon>Eukaryota</taxon>
        <taxon>Viridiplantae</taxon>
        <taxon>Chlorophyta</taxon>
        <taxon>core chlorophytes</taxon>
        <taxon>Trebouxiophyceae</taxon>
        <taxon>Chlorellales</taxon>
        <taxon>Chlorellaceae</taxon>
        <taxon>Dicloster</taxon>
    </lineage>
</organism>
<keyword evidence="2" id="KW-0255">Endonuclease</keyword>
<reference evidence="2" key="1">
    <citation type="journal article" date="2014" name="BMC Evol. Biol.">
        <title>Chloroplast phylogenomic analysis resolves deep-level relationships within the green algal class Trebouxiophyceae.</title>
        <authorList>
            <person name="Lemieux C."/>
            <person name="Otis C."/>
            <person name="Turmel M."/>
        </authorList>
    </citation>
    <scope>NUCLEOTIDE SEQUENCE</scope>
</reference>
<keyword evidence="2" id="KW-0150">Chloroplast</keyword>
<dbReference type="GeneID" id="22161062"/>
<dbReference type="GeneID" id="22161072"/>
<dbReference type="GO" id="GO:0004519">
    <property type="term" value="F:endonuclease activity"/>
    <property type="evidence" value="ECO:0007669"/>
    <property type="project" value="UniProtKB-KW"/>
</dbReference>
<name>A0A097KQI3_9CHLO</name>
<dbReference type="RefSeq" id="YP_009106638.1">
    <property type="nucleotide sequence ID" value="NC_025546.1"/>
</dbReference>
<dbReference type="AlphaFoldDB" id="A0A097KQI3"/>
<gene>
    <name evidence="2" type="primary">orf165</name>
</gene>
<geneLocation type="chloroplast" evidence="2"/>
<dbReference type="Pfam" id="PF00961">
    <property type="entry name" value="LAGLIDADG_1"/>
    <property type="match status" value="1"/>
</dbReference>
<dbReference type="InterPro" id="IPR004860">
    <property type="entry name" value="LAGLIDADG_dom"/>
</dbReference>
<dbReference type="Gene3D" id="3.10.28.10">
    <property type="entry name" value="Homing endonucleases"/>
    <property type="match status" value="1"/>
</dbReference>